<dbReference type="Pfam" id="PF18381">
    <property type="entry name" value="YcaO_C"/>
    <property type="match status" value="1"/>
</dbReference>
<evidence type="ECO:0000313" key="3">
    <source>
        <dbReference type="Proteomes" id="UP000507962"/>
    </source>
</evidence>
<dbReference type="EMBL" id="CAADHO010000006">
    <property type="protein sequence ID" value="VFQ45922.1"/>
    <property type="molecule type" value="Genomic_DNA"/>
</dbReference>
<keyword evidence="3" id="KW-1185">Reference proteome</keyword>
<reference evidence="2 3" key="1">
    <citation type="submission" date="2019-03" db="EMBL/GenBank/DDBJ databases">
        <authorList>
            <person name="Nijsse B."/>
        </authorList>
    </citation>
    <scope>NUCLEOTIDE SEQUENCE [LARGE SCALE GENOMIC DNA]</scope>
    <source>
        <strain evidence="2">Desulfoluna butyratoxydans MSL71</strain>
    </source>
</reference>
<dbReference type="PANTHER" id="PTHR37809">
    <property type="entry name" value="RIBOSOMAL PROTEIN S12 METHYLTHIOTRANSFERASE ACCESSORY FACTOR YCAO"/>
    <property type="match status" value="1"/>
</dbReference>
<name>A0A4U8YVF0_9BACT</name>
<dbReference type="Gene3D" id="3.30.1330.230">
    <property type="match status" value="1"/>
</dbReference>
<organism evidence="2 3">
    <name type="scientific">Desulfoluna butyratoxydans</name>
    <dbReference type="NCBI Taxonomy" id="231438"/>
    <lineage>
        <taxon>Bacteria</taxon>
        <taxon>Pseudomonadati</taxon>
        <taxon>Thermodesulfobacteriota</taxon>
        <taxon>Desulfobacteria</taxon>
        <taxon>Desulfobacterales</taxon>
        <taxon>Desulfolunaceae</taxon>
        <taxon>Desulfoluna</taxon>
    </lineage>
</organism>
<dbReference type="NCBIfam" id="TIGR00702">
    <property type="entry name" value="YcaO-type kinase domain"/>
    <property type="match status" value="1"/>
</dbReference>
<dbReference type="Proteomes" id="UP000507962">
    <property type="component" value="Unassembled WGS sequence"/>
</dbReference>
<accession>A0A4U8YVF0</accession>
<dbReference type="InterPro" id="IPR041080">
    <property type="entry name" value="YcaO_C"/>
</dbReference>
<feature type="domain" description="YcaO" evidence="1">
    <location>
        <begin position="69"/>
        <end position="432"/>
    </location>
</feature>
<gene>
    <name evidence="2" type="ORF">MSL71_35850</name>
</gene>
<sequence length="581" mass="63585">MGRDRDMKHETMTLPLGKDAGFGVSIDMMRAKLLDLGIAVEERAWLHPVDGAWSVNLRLSDCPNLYTNGKGSSEGAALASAYGELFERLSTGYLLSDLYLPEPPANGGFFHGPGEVWLSADMESLKQDALSPALWDFYDPEEELGVRHFMDFNTGGAQGVCCLPFEKEGGAPVLFPVAVLENLYVSNGMSAGNTLLEAKVQALSEVVERYVKGRIIAEGIALPDIPREVLSRYPVVQAALAELEARGLVIYARDASLGGRWPVICIAAVNPEDGGVFAAFGAHPLFGVALERTFTEMLQGRSEIKGFPAPSFDSELVASPTNIEEHFVDSAGVLHWDFFKQTPDFSFVPWGLEEGTDGGRGREYDLLVSRIHDEGFQIYSWVTTHLGMPCCRMVVPGMSEIYPVEDLLWENRSRQAEVRHGLIRLQALEPGEAERLADLLEEGGWGPEALVCELVGVEVTPGYAWADARVAEMSALCSLRAGDREGAARWSAMASQMEIPSGRRLFFRCLEARLEAAIRETDLPELGRIFGSEADRLTALACDGTAPFPFFDEPLDSFLGKGPHGHITRCVRALRQSVSHS</sequence>
<dbReference type="AlphaFoldDB" id="A0A4U8YVF0"/>
<dbReference type="PROSITE" id="PS51664">
    <property type="entry name" value="YCAO"/>
    <property type="match status" value="1"/>
</dbReference>
<evidence type="ECO:0000259" key="1">
    <source>
        <dbReference type="PROSITE" id="PS51664"/>
    </source>
</evidence>
<dbReference type="PANTHER" id="PTHR37809:SF1">
    <property type="entry name" value="RIBOSOMAL PROTEIN S12 METHYLTHIOTRANSFERASE ACCESSORY FACTOR YCAO"/>
    <property type="match status" value="1"/>
</dbReference>
<proteinExistence type="predicted"/>
<protein>
    <submittedName>
        <fullName evidence="2">Ycao cyclodehydratase atp-ad mg2+-binding</fullName>
    </submittedName>
</protein>
<evidence type="ECO:0000313" key="2">
    <source>
        <dbReference type="EMBL" id="VFQ45922.1"/>
    </source>
</evidence>
<dbReference type="Pfam" id="PF02624">
    <property type="entry name" value="YcaO"/>
    <property type="match status" value="1"/>
</dbReference>
<dbReference type="InterPro" id="IPR003776">
    <property type="entry name" value="YcaO-like_dom"/>
</dbReference>